<dbReference type="InterPro" id="IPR025948">
    <property type="entry name" value="HTH-like_dom"/>
</dbReference>
<reference evidence="3" key="1">
    <citation type="submission" date="2017-09" db="EMBL/GenBank/DDBJ databases">
        <title>Depth-based differentiation of microbial function through sediment-hosted aquifers and enrichment of novel symbionts in the deep terrestrial subsurface.</title>
        <authorList>
            <person name="Probst A.J."/>
            <person name="Ladd B."/>
            <person name="Jarett J.K."/>
            <person name="Geller-Mcgrath D.E."/>
            <person name="Sieber C.M.K."/>
            <person name="Emerson J.B."/>
            <person name="Anantharaman K."/>
            <person name="Thomas B.C."/>
            <person name="Malmstrom R."/>
            <person name="Stieglmeier M."/>
            <person name="Klingl A."/>
            <person name="Woyke T."/>
            <person name="Ryan C.M."/>
            <person name="Banfield J.F."/>
        </authorList>
    </citation>
    <scope>NUCLEOTIDE SEQUENCE [LARGE SCALE GENOMIC DNA]</scope>
</reference>
<dbReference type="InterPro" id="IPR001584">
    <property type="entry name" value="Integrase_cat-core"/>
</dbReference>
<dbReference type="InterPro" id="IPR050900">
    <property type="entry name" value="Transposase_IS3/IS150/IS904"/>
</dbReference>
<dbReference type="InterPro" id="IPR036397">
    <property type="entry name" value="RNaseH_sf"/>
</dbReference>
<dbReference type="Gene3D" id="3.30.420.10">
    <property type="entry name" value="Ribonuclease H-like superfamily/Ribonuclease H"/>
    <property type="match status" value="1"/>
</dbReference>
<organism evidence="2 3">
    <name type="scientific">Candidatus Falkowbacteria bacterium CG10_big_fil_rev_8_21_14_0_10_39_11</name>
    <dbReference type="NCBI Taxonomy" id="1974565"/>
    <lineage>
        <taxon>Bacteria</taxon>
        <taxon>Candidatus Falkowiibacteriota</taxon>
    </lineage>
</organism>
<dbReference type="GO" id="GO:0003676">
    <property type="term" value="F:nucleic acid binding"/>
    <property type="evidence" value="ECO:0007669"/>
    <property type="project" value="InterPro"/>
</dbReference>
<proteinExistence type="predicted"/>
<dbReference type="PANTHER" id="PTHR46889">
    <property type="entry name" value="TRANSPOSASE INSF FOR INSERTION SEQUENCE IS3B-RELATED"/>
    <property type="match status" value="1"/>
</dbReference>
<name>A0A2H0V3D6_9BACT</name>
<dbReference type="SUPFAM" id="SSF53098">
    <property type="entry name" value="Ribonuclease H-like"/>
    <property type="match status" value="1"/>
</dbReference>
<gene>
    <name evidence="2" type="ORF">COT97_05765</name>
</gene>
<protein>
    <recommendedName>
        <fullName evidence="1">Integrase catalytic domain-containing protein</fullName>
    </recommendedName>
</protein>
<sequence length="256" mass="30292">MLGVSRSSLYYEPVGISPEDKRIMDLIDEIYTAHPFYGNRRIKAELNLTHQIPIGRDHTRTLMKCLGLQAIYPKSRLNLSIPNKEHHIYPYLLRGVKILKPNQVWSTDITYIKLQNGWAYLIAVIDWYSRYVISWKLSNTLEIEFCLDCLNEALDISQYKPDIFNNDQGGHFTSKKFTDILTKRNIRISMDGRGRCLDNIFVERLWRTVKQENIYLNSYENVLETKIGLNEYFPFYNHERRHQSLNYLPPAEVYFT</sequence>
<dbReference type="PANTHER" id="PTHR46889:SF4">
    <property type="entry name" value="TRANSPOSASE INSO FOR INSERTION SEQUENCE ELEMENT IS911B-RELATED"/>
    <property type="match status" value="1"/>
</dbReference>
<dbReference type="PROSITE" id="PS50994">
    <property type="entry name" value="INTEGRASE"/>
    <property type="match status" value="1"/>
</dbReference>
<feature type="domain" description="Integrase catalytic" evidence="1">
    <location>
        <begin position="97"/>
        <end position="256"/>
    </location>
</feature>
<dbReference type="EMBL" id="PFAP01000049">
    <property type="protein sequence ID" value="PIR93606.1"/>
    <property type="molecule type" value="Genomic_DNA"/>
</dbReference>
<dbReference type="GO" id="GO:0015074">
    <property type="term" value="P:DNA integration"/>
    <property type="evidence" value="ECO:0007669"/>
    <property type="project" value="InterPro"/>
</dbReference>
<evidence type="ECO:0000313" key="2">
    <source>
        <dbReference type="EMBL" id="PIR93606.1"/>
    </source>
</evidence>
<dbReference type="InterPro" id="IPR012337">
    <property type="entry name" value="RNaseH-like_sf"/>
</dbReference>
<evidence type="ECO:0000259" key="1">
    <source>
        <dbReference type="PROSITE" id="PS50994"/>
    </source>
</evidence>
<comment type="caution">
    <text evidence="2">The sequence shown here is derived from an EMBL/GenBank/DDBJ whole genome shotgun (WGS) entry which is preliminary data.</text>
</comment>
<dbReference type="Pfam" id="PF13276">
    <property type="entry name" value="HTH_21"/>
    <property type="match status" value="1"/>
</dbReference>
<dbReference type="AlphaFoldDB" id="A0A2H0V3D6"/>
<dbReference type="Proteomes" id="UP000229901">
    <property type="component" value="Unassembled WGS sequence"/>
</dbReference>
<dbReference type="NCBIfam" id="NF033516">
    <property type="entry name" value="transpos_IS3"/>
    <property type="match status" value="1"/>
</dbReference>
<dbReference type="InterPro" id="IPR048020">
    <property type="entry name" value="Transpos_IS3"/>
</dbReference>
<accession>A0A2H0V3D6</accession>
<dbReference type="Pfam" id="PF00665">
    <property type="entry name" value="rve"/>
    <property type="match status" value="1"/>
</dbReference>
<evidence type="ECO:0000313" key="3">
    <source>
        <dbReference type="Proteomes" id="UP000229901"/>
    </source>
</evidence>